<dbReference type="SUPFAM" id="SSF48317">
    <property type="entry name" value="Acid phosphatase/Vanadium-dependent haloperoxidase"/>
    <property type="match status" value="1"/>
</dbReference>
<comment type="caution">
    <text evidence="3">The sequence shown here is derived from an EMBL/GenBank/DDBJ whole genome shotgun (WGS) entry which is preliminary data.</text>
</comment>
<feature type="transmembrane region" description="Helical" evidence="1">
    <location>
        <begin position="52"/>
        <end position="71"/>
    </location>
</feature>
<dbReference type="InterPro" id="IPR033879">
    <property type="entry name" value="UPP_Pase"/>
</dbReference>
<organism evidence="3 4">
    <name type="scientific">Paenibacillus vulneris</name>
    <dbReference type="NCBI Taxonomy" id="1133364"/>
    <lineage>
        <taxon>Bacteria</taxon>
        <taxon>Bacillati</taxon>
        <taxon>Bacillota</taxon>
        <taxon>Bacilli</taxon>
        <taxon>Bacillales</taxon>
        <taxon>Paenibacillaceae</taxon>
        <taxon>Paenibacillus</taxon>
    </lineage>
</organism>
<name>A0ABW3UDD2_9BACL</name>
<sequence length="202" mass="22229">MNYAIFQFINQWAGQGGWLDSVMVFCARDLVWVMLLILAVLWISGRSVNQKGVFYACLSAALAILVAGWIISPIVDHPRPFVEHQVHQLVPHDADPSFPSDHTTFTFSIAFTVCMLLKRRMGILMIVLASLTGIGRVYTGVHYPADIAGGIILALLSSMLVVKYRGFAEPLAKLCIGIYNKIAAKLPFLPLGDRARAQSNKA</sequence>
<feature type="domain" description="Phosphatidic acid phosphatase type 2/haloperoxidase" evidence="2">
    <location>
        <begin position="54"/>
        <end position="162"/>
    </location>
</feature>
<feature type="transmembrane region" description="Helical" evidence="1">
    <location>
        <begin position="147"/>
        <end position="164"/>
    </location>
</feature>
<accession>A0ABW3UDD2</accession>
<dbReference type="PANTHER" id="PTHR14969">
    <property type="entry name" value="SPHINGOSINE-1-PHOSPHATE PHOSPHOHYDROLASE"/>
    <property type="match status" value="1"/>
</dbReference>
<dbReference type="PANTHER" id="PTHR14969:SF58">
    <property type="entry name" value="UNDECAPRENYL-DIPHOSPHATASE BCRC"/>
    <property type="match status" value="1"/>
</dbReference>
<dbReference type="CDD" id="cd03385">
    <property type="entry name" value="PAP2_BcrC_like"/>
    <property type="match status" value="1"/>
</dbReference>
<protein>
    <submittedName>
        <fullName evidence="3">Undecaprenyl-diphosphatase</fullName>
    </submittedName>
</protein>
<keyword evidence="1" id="KW-0472">Membrane</keyword>
<reference evidence="4" key="1">
    <citation type="journal article" date="2019" name="Int. J. Syst. Evol. Microbiol.">
        <title>The Global Catalogue of Microorganisms (GCM) 10K type strain sequencing project: providing services to taxonomists for standard genome sequencing and annotation.</title>
        <authorList>
            <consortium name="The Broad Institute Genomics Platform"/>
            <consortium name="The Broad Institute Genome Sequencing Center for Infectious Disease"/>
            <person name="Wu L."/>
            <person name="Ma J."/>
        </authorList>
    </citation>
    <scope>NUCLEOTIDE SEQUENCE [LARGE SCALE GENOMIC DNA]</scope>
    <source>
        <strain evidence="4">CCUG 53270</strain>
    </source>
</reference>
<keyword evidence="1" id="KW-1133">Transmembrane helix</keyword>
<proteinExistence type="predicted"/>
<evidence type="ECO:0000313" key="4">
    <source>
        <dbReference type="Proteomes" id="UP001597180"/>
    </source>
</evidence>
<dbReference type="SMART" id="SM00014">
    <property type="entry name" value="acidPPc"/>
    <property type="match status" value="1"/>
</dbReference>
<feature type="transmembrane region" description="Helical" evidence="1">
    <location>
        <begin position="22"/>
        <end position="43"/>
    </location>
</feature>
<dbReference type="Gene3D" id="1.20.144.10">
    <property type="entry name" value="Phosphatidic acid phosphatase type 2/haloperoxidase"/>
    <property type="match status" value="1"/>
</dbReference>
<dbReference type="Pfam" id="PF01569">
    <property type="entry name" value="PAP2"/>
    <property type="match status" value="1"/>
</dbReference>
<keyword evidence="1" id="KW-0812">Transmembrane</keyword>
<dbReference type="RefSeq" id="WP_179135843.1">
    <property type="nucleotide sequence ID" value="NZ_BAABJG010000027.1"/>
</dbReference>
<evidence type="ECO:0000259" key="2">
    <source>
        <dbReference type="SMART" id="SM00014"/>
    </source>
</evidence>
<dbReference type="InterPro" id="IPR036938">
    <property type="entry name" value="PAP2/HPO_sf"/>
</dbReference>
<evidence type="ECO:0000256" key="1">
    <source>
        <dbReference type="SAM" id="Phobius"/>
    </source>
</evidence>
<keyword evidence="4" id="KW-1185">Reference proteome</keyword>
<dbReference type="Proteomes" id="UP001597180">
    <property type="component" value="Unassembled WGS sequence"/>
</dbReference>
<gene>
    <name evidence="3" type="ORF">ACFQ4B_02215</name>
</gene>
<feature type="transmembrane region" description="Helical" evidence="1">
    <location>
        <begin position="123"/>
        <end position="141"/>
    </location>
</feature>
<dbReference type="InterPro" id="IPR000326">
    <property type="entry name" value="PAP2/HPO"/>
</dbReference>
<dbReference type="EMBL" id="JBHTLU010000007">
    <property type="protein sequence ID" value="MFD1218922.1"/>
    <property type="molecule type" value="Genomic_DNA"/>
</dbReference>
<evidence type="ECO:0000313" key="3">
    <source>
        <dbReference type="EMBL" id="MFD1218922.1"/>
    </source>
</evidence>